<feature type="region of interest" description="Disordered" evidence="9">
    <location>
        <begin position="162"/>
        <end position="192"/>
    </location>
</feature>
<keyword evidence="2" id="KW-0479">Metal-binding</keyword>
<dbReference type="Pfam" id="PF00096">
    <property type="entry name" value="zf-C2H2"/>
    <property type="match status" value="1"/>
</dbReference>
<feature type="region of interest" description="Disordered" evidence="9">
    <location>
        <begin position="219"/>
        <end position="259"/>
    </location>
</feature>
<feature type="domain" description="C2H2-type" evidence="10">
    <location>
        <begin position="381"/>
        <end position="409"/>
    </location>
</feature>
<dbReference type="GO" id="GO:0008270">
    <property type="term" value="F:zinc ion binding"/>
    <property type="evidence" value="ECO:0007669"/>
    <property type="project" value="UniProtKB-KW"/>
</dbReference>
<evidence type="ECO:0000259" key="10">
    <source>
        <dbReference type="PROSITE" id="PS50157"/>
    </source>
</evidence>
<comment type="caution">
    <text evidence="11">The sequence shown here is derived from an EMBL/GenBank/DDBJ whole genome shotgun (WGS) entry which is preliminary data.</text>
</comment>
<keyword evidence="6" id="KW-0238">DNA-binding</keyword>
<dbReference type="InterPro" id="IPR036236">
    <property type="entry name" value="Znf_C2H2_sf"/>
</dbReference>
<dbReference type="GO" id="GO:0000981">
    <property type="term" value="F:DNA-binding transcription factor activity, RNA polymerase II-specific"/>
    <property type="evidence" value="ECO:0007669"/>
    <property type="project" value="TreeGrafter"/>
</dbReference>
<dbReference type="InterPro" id="IPR013087">
    <property type="entry name" value="Znf_C2H2_type"/>
</dbReference>
<comment type="subcellular location">
    <subcellularLocation>
        <location evidence="1">Nucleus</location>
    </subcellularLocation>
</comment>
<feature type="domain" description="C2H2-type" evidence="10">
    <location>
        <begin position="354"/>
        <end position="378"/>
    </location>
</feature>
<evidence type="ECO:0000256" key="1">
    <source>
        <dbReference type="ARBA" id="ARBA00004123"/>
    </source>
</evidence>
<dbReference type="GO" id="GO:0005634">
    <property type="term" value="C:nucleus"/>
    <property type="evidence" value="ECO:0007669"/>
    <property type="project" value="UniProtKB-SubCell"/>
</dbReference>
<dbReference type="PROSITE" id="PS00028">
    <property type="entry name" value="ZINC_FINGER_C2H2_1"/>
    <property type="match status" value="8"/>
</dbReference>
<dbReference type="SUPFAM" id="SSF57667">
    <property type="entry name" value="beta-beta-alpha zinc fingers"/>
    <property type="match status" value="3"/>
</dbReference>
<reference evidence="11" key="1">
    <citation type="submission" date="2020-11" db="EMBL/GenBank/DDBJ databases">
        <authorList>
            <person name="Whiteford S."/>
        </authorList>
    </citation>
    <scope>NUCLEOTIDE SEQUENCE</scope>
</reference>
<dbReference type="Gene3D" id="3.30.160.60">
    <property type="entry name" value="Classic Zinc Finger"/>
    <property type="match status" value="6"/>
</dbReference>
<proteinExistence type="predicted"/>
<evidence type="ECO:0000256" key="2">
    <source>
        <dbReference type="ARBA" id="ARBA00022723"/>
    </source>
</evidence>
<dbReference type="GO" id="GO:0003677">
    <property type="term" value="F:DNA binding"/>
    <property type="evidence" value="ECO:0007669"/>
    <property type="project" value="UniProtKB-KW"/>
</dbReference>
<evidence type="ECO:0000256" key="4">
    <source>
        <dbReference type="ARBA" id="ARBA00022771"/>
    </source>
</evidence>
<dbReference type="Proteomes" id="UP000653454">
    <property type="component" value="Unassembled WGS sequence"/>
</dbReference>
<dbReference type="SMART" id="SM00355">
    <property type="entry name" value="ZnF_C2H2"/>
    <property type="match status" value="10"/>
</dbReference>
<keyword evidence="3" id="KW-0677">Repeat</keyword>
<dbReference type="PROSITE" id="PS50157">
    <property type="entry name" value="ZINC_FINGER_C2H2_2"/>
    <property type="match status" value="7"/>
</dbReference>
<sequence>MEAVRFCRVCLNVGVKLYSGDVFQLLQCYEDLIHLRGLKSLKGLQCYFCYECSAILWKINKFKEKCKIGQNVLNNLLFHGEISHSSITNIDRKELRLESTISKSVPSHNVANNEFYENTDEILYNIEKNISTDSVVVKEEHKIEQFCTILTEHNFIDENSESSFKHEDMENISSDAENDDNDIPDGNQDSLHDNFIRKNKTINLSTKTRSKKYSKVIKMAKKTKAVSKSKTSKKSEDTVKRKPVQTPNKRKPRDEYATQRASAYKFDADKWNIVYLTEEEMKAEHEKLSDNANYQNSAHKCLTCIKTFTCEDTLKRHMRVHSEERGQFSCFLCARRFVWATRLRMHLKVHRTVYHCLRCREVFNYATRAIAHDRVHAGLTFQCKHCEAKFTNKSSYYTHVRARHRSDHVCAACGASFVSALGLRQHTLYKHHDGDIQGDVQKAEEAKEDDSTDKETYCEKCAMSFKSIAAYEEHKKNSKMHLEDSENEKNSLSKIKLYKSGVSATNNTGEQFTCDQCPSVFFTRTARELHRTRKHGGGGDRAERYICEICGASLAYGSIKVHKNMHNNIRYRSSRRFPCAQCGKEFQSAWNRTQHMTTHTGEKPFACKLCDKRFTQSQGALKHFRTCH</sequence>
<dbReference type="EMBL" id="CAJHNJ030000072">
    <property type="protein sequence ID" value="CAG9134067.1"/>
    <property type="molecule type" value="Genomic_DNA"/>
</dbReference>
<dbReference type="PANTHER" id="PTHR24394:SF44">
    <property type="entry name" value="ZINC FINGER PROTEIN 271-LIKE"/>
    <property type="match status" value="1"/>
</dbReference>
<dbReference type="AlphaFoldDB" id="A0A8S4G3M5"/>
<feature type="domain" description="C2H2-type" evidence="10">
    <location>
        <begin position="408"/>
        <end position="437"/>
    </location>
</feature>
<keyword evidence="5" id="KW-0862">Zinc</keyword>
<dbReference type="GO" id="GO:0000122">
    <property type="term" value="P:negative regulation of transcription by RNA polymerase II"/>
    <property type="evidence" value="ECO:0007669"/>
    <property type="project" value="UniProtKB-ARBA"/>
</dbReference>
<gene>
    <name evidence="11" type="ORF">PLXY2_LOCUS12342</name>
</gene>
<dbReference type="FunFam" id="3.30.160.60:FF:001465">
    <property type="entry name" value="Zinc finger protein 560"/>
    <property type="match status" value="1"/>
</dbReference>
<dbReference type="PANTHER" id="PTHR24394">
    <property type="entry name" value="ZINC FINGER PROTEIN"/>
    <property type="match status" value="1"/>
</dbReference>
<feature type="domain" description="C2H2-type" evidence="10">
    <location>
        <begin position="577"/>
        <end position="604"/>
    </location>
</feature>
<keyword evidence="4 8" id="KW-0863">Zinc-finger</keyword>
<protein>
    <submittedName>
        <fullName evidence="11">(diamondback moth) hypothetical protein</fullName>
    </submittedName>
</protein>
<evidence type="ECO:0000256" key="5">
    <source>
        <dbReference type="ARBA" id="ARBA00022833"/>
    </source>
</evidence>
<evidence type="ECO:0000256" key="8">
    <source>
        <dbReference type="PROSITE-ProRule" id="PRU00042"/>
    </source>
</evidence>
<evidence type="ECO:0000256" key="7">
    <source>
        <dbReference type="ARBA" id="ARBA00023242"/>
    </source>
</evidence>
<dbReference type="FunFam" id="3.30.160.60:FF:000110">
    <property type="entry name" value="Zinc finger protein-like"/>
    <property type="match status" value="1"/>
</dbReference>
<evidence type="ECO:0000256" key="6">
    <source>
        <dbReference type="ARBA" id="ARBA00023125"/>
    </source>
</evidence>
<keyword evidence="12" id="KW-1185">Reference proteome</keyword>
<feature type="domain" description="C2H2-type" evidence="10">
    <location>
        <begin position="605"/>
        <end position="628"/>
    </location>
</feature>
<name>A0A8S4G3M5_PLUXY</name>
<feature type="domain" description="C2H2-type" evidence="10">
    <location>
        <begin position="328"/>
        <end position="350"/>
    </location>
</feature>
<feature type="domain" description="C2H2-type" evidence="10">
    <location>
        <begin position="299"/>
        <end position="326"/>
    </location>
</feature>
<evidence type="ECO:0000256" key="3">
    <source>
        <dbReference type="ARBA" id="ARBA00022737"/>
    </source>
</evidence>
<organism evidence="11 12">
    <name type="scientific">Plutella xylostella</name>
    <name type="common">Diamondback moth</name>
    <name type="synonym">Plutella maculipennis</name>
    <dbReference type="NCBI Taxonomy" id="51655"/>
    <lineage>
        <taxon>Eukaryota</taxon>
        <taxon>Metazoa</taxon>
        <taxon>Ecdysozoa</taxon>
        <taxon>Arthropoda</taxon>
        <taxon>Hexapoda</taxon>
        <taxon>Insecta</taxon>
        <taxon>Pterygota</taxon>
        <taxon>Neoptera</taxon>
        <taxon>Endopterygota</taxon>
        <taxon>Lepidoptera</taxon>
        <taxon>Glossata</taxon>
        <taxon>Ditrysia</taxon>
        <taxon>Yponomeutoidea</taxon>
        <taxon>Plutellidae</taxon>
        <taxon>Plutella</taxon>
    </lineage>
</organism>
<accession>A0A8S4G3M5</accession>
<evidence type="ECO:0000256" key="9">
    <source>
        <dbReference type="SAM" id="MobiDB-lite"/>
    </source>
</evidence>
<evidence type="ECO:0000313" key="11">
    <source>
        <dbReference type="EMBL" id="CAG9134067.1"/>
    </source>
</evidence>
<evidence type="ECO:0000313" key="12">
    <source>
        <dbReference type="Proteomes" id="UP000653454"/>
    </source>
</evidence>
<keyword evidence="7" id="KW-0539">Nucleus</keyword>
<feature type="compositionally biased region" description="Basic residues" evidence="9">
    <location>
        <begin position="219"/>
        <end position="232"/>
    </location>
</feature>